<evidence type="ECO:0000313" key="4">
    <source>
        <dbReference type="Proteomes" id="UP000199302"/>
    </source>
</evidence>
<keyword evidence="2" id="KW-0472">Membrane</keyword>
<dbReference type="STRING" id="871652.SAMN04515673_11037"/>
<keyword evidence="4" id="KW-1185">Reference proteome</keyword>
<sequence>MTEMTMDRRSASDDAESEIPQIDPIGTRDEIEAAEDDALEAKFDEYAAAAPTLAAAHDAAKEAYDDVYADYIRIFTKLETLNEIAQSAAVIAPGFELLEEFSFFQLQGGAAEVVANVAKYSIYAGGLTALYGFGKAAGAARGASALAKGALAVEKAQFAPGGPLAKNLKSIKAARNFKMLGAAGALVSVASAGVGIWASIENARKRRTYLEDAIESYQGWYASTCDSHDAMVAGTGQMTGEITELMKLLGFGTPDELAAYLGGAVQTAGEVQGALQSATRMLCANPPLSAADVALYTGLPGPVVSRRKALIDADPSICSI</sequence>
<accession>A0A1I6EDY5</accession>
<dbReference type="EMBL" id="FOYI01000010">
    <property type="protein sequence ID" value="SFR15712.1"/>
    <property type="molecule type" value="Genomic_DNA"/>
</dbReference>
<dbReference type="AlphaFoldDB" id="A0A1I6EDY5"/>
<name>A0A1I6EDY5_9RHOB</name>
<evidence type="ECO:0000256" key="1">
    <source>
        <dbReference type="SAM" id="MobiDB-lite"/>
    </source>
</evidence>
<feature type="transmembrane region" description="Helical" evidence="2">
    <location>
        <begin position="179"/>
        <end position="200"/>
    </location>
</feature>
<reference evidence="3 4" key="1">
    <citation type="submission" date="2016-10" db="EMBL/GenBank/DDBJ databases">
        <authorList>
            <person name="de Groot N.N."/>
        </authorList>
    </citation>
    <scope>NUCLEOTIDE SEQUENCE [LARGE SCALE GENOMIC DNA]</scope>
    <source>
        <strain evidence="4">KMM 9023,NRIC 0796,JCM 17311,KCTC 23692</strain>
    </source>
</reference>
<evidence type="ECO:0000256" key="2">
    <source>
        <dbReference type="SAM" id="Phobius"/>
    </source>
</evidence>
<feature type="region of interest" description="Disordered" evidence="1">
    <location>
        <begin position="1"/>
        <end position="25"/>
    </location>
</feature>
<dbReference type="RefSeq" id="WP_092081703.1">
    <property type="nucleotide sequence ID" value="NZ_FOYI01000010.1"/>
</dbReference>
<feature type="compositionally biased region" description="Basic and acidic residues" evidence="1">
    <location>
        <begin position="1"/>
        <end position="12"/>
    </location>
</feature>
<protein>
    <submittedName>
        <fullName evidence="3">Uncharacterized protein</fullName>
    </submittedName>
</protein>
<proteinExistence type="predicted"/>
<keyword evidence="2" id="KW-1133">Transmembrane helix</keyword>
<gene>
    <name evidence="3" type="ORF">SAMN04515673_11037</name>
</gene>
<dbReference type="Proteomes" id="UP000199302">
    <property type="component" value="Unassembled WGS sequence"/>
</dbReference>
<evidence type="ECO:0000313" key="3">
    <source>
        <dbReference type="EMBL" id="SFR15712.1"/>
    </source>
</evidence>
<keyword evidence="2" id="KW-0812">Transmembrane</keyword>
<organism evidence="3 4">
    <name type="scientific">Poseidonocella sedimentorum</name>
    <dbReference type="NCBI Taxonomy" id="871652"/>
    <lineage>
        <taxon>Bacteria</taxon>
        <taxon>Pseudomonadati</taxon>
        <taxon>Pseudomonadota</taxon>
        <taxon>Alphaproteobacteria</taxon>
        <taxon>Rhodobacterales</taxon>
        <taxon>Roseobacteraceae</taxon>
        <taxon>Poseidonocella</taxon>
    </lineage>
</organism>